<feature type="region of interest" description="Disordered" evidence="3">
    <location>
        <begin position="28"/>
        <end position="50"/>
    </location>
</feature>
<dbReference type="GO" id="GO:0046872">
    <property type="term" value="F:metal ion binding"/>
    <property type="evidence" value="ECO:0007669"/>
    <property type="project" value="UniProtKB-KW"/>
</dbReference>
<evidence type="ECO:0000256" key="1">
    <source>
        <dbReference type="ARBA" id="ARBA00022723"/>
    </source>
</evidence>
<evidence type="ECO:0000259" key="4">
    <source>
        <dbReference type="PROSITE" id="PS50081"/>
    </source>
</evidence>
<dbReference type="Pfam" id="PF00130">
    <property type="entry name" value="C1_1"/>
    <property type="match status" value="1"/>
</dbReference>
<dbReference type="SMART" id="SM00109">
    <property type="entry name" value="C1"/>
    <property type="match status" value="1"/>
</dbReference>
<dbReference type="InterPro" id="IPR046349">
    <property type="entry name" value="C1-like_sf"/>
</dbReference>
<accession>A0A0A9Y6E9</accession>
<dbReference type="PROSITE" id="PS50081">
    <property type="entry name" value="ZF_DAG_PE_2"/>
    <property type="match status" value="1"/>
</dbReference>
<dbReference type="Gene3D" id="3.30.60.20">
    <property type="match status" value="1"/>
</dbReference>
<protein>
    <submittedName>
        <fullName evidence="5">Calcium-independent protein kinase C</fullName>
    </submittedName>
</protein>
<keyword evidence="1" id="KW-0479">Metal-binding</keyword>
<feature type="domain" description="Phorbol-ester/DAG-type" evidence="4">
    <location>
        <begin position="164"/>
        <end position="215"/>
    </location>
</feature>
<keyword evidence="2" id="KW-0862">Zinc</keyword>
<dbReference type="InterPro" id="IPR002219">
    <property type="entry name" value="PKC_DAG/PE"/>
</dbReference>
<dbReference type="CDD" id="cd20831">
    <property type="entry name" value="C1_dGM13116p-like"/>
    <property type="match status" value="1"/>
</dbReference>
<dbReference type="PANTHER" id="PTHR21119">
    <property type="entry name" value="C2 DOMAIN-CONTAINING PROTEIN"/>
    <property type="match status" value="1"/>
</dbReference>
<evidence type="ECO:0000313" key="5">
    <source>
        <dbReference type="EMBL" id="JAG27774.1"/>
    </source>
</evidence>
<reference evidence="5" key="2">
    <citation type="submission" date="2014-07" db="EMBL/GenBank/DDBJ databases">
        <authorList>
            <person name="Hull J."/>
        </authorList>
    </citation>
    <scope>NUCLEOTIDE SEQUENCE</scope>
</reference>
<dbReference type="PROSITE" id="PS00479">
    <property type="entry name" value="ZF_DAG_PE_1"/>
    <property type="match status" value="1"/>
</dbReference>
<dbReference type="InterPro" id="IPR039934">
    <property type="entry name" value="C2CD2/C2CD2L"/>
</dbReference>
<dbReference type="PANTHER" id="PTHR21119:SF5">
    <property type="entry name" value="C2 DOMAIN-CONTAINING PROTEIN"/>
    <property type="match status" value="1"/>
</dbReference>
<evidence type="ECO:0000256" key="2">
    <source>
        <dbReference type="ARBA" id="ARBA00022833"/>
    </source>
</evidence>
<keyword evidence="5" id="KW-0808">Transferase</keyword>
<reference evidence="5" key="1">
    <citation type="journal article" date="2014" name="PLoS ONE">
        <title>Transcriptome-Based Identification of ABC Transporters in the Western Tarnished Plant Bug Lygus hesperus.</title>
        <authorList>
            <person name="Hull J.J."/>
            <person name="Chaney K."/>
            <person name="Geib S.M."/>
            <person name="Fabrick J.A."/>
            <person name="Brent C.S."/>
            <person name="Walsh D."/>
            <person name="Lavine L.C."/>
        </authorList>
    </citation>
    <scope>NUCLEOTIDE SEQUENCE</scope>
</reference>
<gene>
    <name evidence="5" type="primary">PRKC2_3</name>
    <name evidence="5" type="ORF">CM83_88739</name>
</gene>
<dbReference type="SUPFAM" id="SSF57889">
    <property type="entry name" value="Cysteine-rich domain"/>
    <property type="match status" value="1"/>
</dbReference>
<keyword evidence="5" id="KW-0418">Kinase</keyword>
<sequence>MKCLMISLVTLHHRQISLHLLQKPLKEREEGADGKRGTSSVPFVDSGGRRRGRALSAQELKMTLKPRLQWRALFQLIEPEILQAHSTVSYLSVPGVLREGSARSSLSEASGISGASSRTYVNEASTLVLETFENSIKKYYLVPLSIAQRNKWKKKGTKLHIFNDHTFIAKHLPGGTMCQVCRKGLPRRIGKQGYECRDCQHRCHKHCHVKVETTCPNSNIHSLELSLLPVLSE</sequence>
<name>A0A0A9Y6E9_LYGHE</name>
<dbReference type="AlphaFoldDB" id="A0A0A9Y6E9"/>
<dbReference type="GO" id="GO:0016301">
    <property type="term" value="F:kinase activity"/>
    <property type="evidence" value="ECO:0007669"/>
    <property type="project" value="UniProtKB-KW"/>
</dbReference>
<organism evidence="5">
    <name type="scientific">Lygus hesperus</name>
    <name type="common">Western plant bug</name>
    <dbReference type="NCBI Taxonomy" id="30085"/>
    <lineage>
        <taxon>Eukaryota</taxon>
        <taxon>Metazoa</taxon>
        <taxon>Ecdysozoa</taxon>
        <taxon>Arthropoda</taxon>
        <taxon>Hexapoda</taxon>
        <taxon>Insecta</taxon>
        <taxon>Pterygota</taxon>
        <taxon>Neoptera</taxon>
        <taxon>Paraneoptera</taxon>
        <taxon>Hemiptera</taxon>
        <taxon>Heteroptera</taxon>
        <taxon>Panheteroptera</taxon>
        <taxon>Cimicomorpha</taxon>
        <taxon>Miridae</taxon>
        <taxon>Mirini</taxon>
        <taxon>Lygus</taxon>
    </lineage>
</organism>
<evidence type="ECO:0000256" key="3">
    <source>
        <dbReference type="SAM" id="MobiDB-lite"/>
    </source>
</evidence>
<dbReference type="EMBL" id="GBHO01015830">
    <property type="protein sequence ID" value="JAG27774.1"/>
    <property type="molecule type" value="Transcribed_RNA"/>
</dbReference>
<proteinExistence type="predicted"/>